<feature type="compositionally biased region" description="Low complexity" evidence="1">
    <location>
        <begin position="61"/>
        <end position="72"/>
    </location>
</feature>
<proteinExistence type="predicted"/>
<dbReference type="Proteomes" id="UP000318478">
    <property type="component" value="Unassembled WGS sequence"/>
</dbReference>
<feature type="transmembrane region" description="Helical" evidence="2">
    <location>
        <begin position="124"/>
        <end position="146"/>
    </location>
</feature>
<keyword evidence="4" id="KW-1185">Reference proteome</keyword>
<protein>
    <submittedName>
        <fullName evidence="3">Uncharacterized protein</fullName>
    </submittedName>
</protein>
<evidence type="ECO:0000313" key="4">
    <source>
        <dbReference type="Proteomes" id="UP000318478"/>
    </source>
</evidence>
<gene>
    <name evidence="3" type="ORF">Pla123a_17550</name>
</gene>
<sequence length="698" mass="72950">MLPFRVQCETCQSWLKVARESLVGQIHSCPKCGSMVHLVPGAEEAAAASAGGIAAGAAAPAPAAPQTTAPQGDFDSVDQLGLDNPAPPATPDGTAPATPANVAPVPTATAGARLSRVEALGNKVAIAVGAGGAALLVFGAVAYWLASGGDDPAPVALAEQNKQGIADQISSTTSGDAPFVATPTADEQVPGEPIEADTPEVVVDDLPPLPEVDERLASADPPAAEPADTPAREPAREPAAPAPDAIAATDNEPEPEPQGFDPLEFDPSKLDLVMLRGDRKSAEPAASDSPAPPEEPRLAIGWDHRVEKPAATDPSDEAAEDVDQQLAARAEIERVWVERGTTAFENHAPVDLARRLNDKLPELKLPPAPLADSVRTWSELAGVPVNIDPQALARAGVSPRAKVAFSGADATLAELLQSALKPLRLTYAERDGQLALARLGGHSVRTAGFSVADLAAAPLQMESLRGLVVAMVPSIDDAALGVDGQKLTLSAPADAHFDLAVFCERLRHARGLKQRTKYPAALLATEPPLARLESPLSRSATFSFISPTPLAEVLDYWRDATGLEIVVDWASAAASRIGPQTLVRCSSREQPWRDALDGVLHPLGLGWRVVDARTLQIATRQDAAVGIESTEFYPLAKSADGSQAAEELTAELTAMAGLNGPASVVRYDAPSHSLLIRTCDANHRVAYDWLLRNGLTVE</sequence>
<dbReference type="AlphaFoldDB" id="A0A5C5YSU9"/>
<feature type="compositionally biased region" description="Low complexity" evidence="1">
    <location>
        <begin position="237"/>
        <end position="250"/>
    </location>
</feature>
<keyword evidence="2" id="KW-0472">Membrane</keyword>
<dbReference type="RefSeq" id="WP_146585917.1">
    <property type="nucleotide sequence ID" value="NZ_SJPO01000003.1"/>
</dbReference>
<comment type="caution">
    <text evidence="3">The sequence shown here is derived from an EMBL/GenBank/DDBJ whole genome shotgun (WGS) entry which is preliminary data.</text>
</comment>
<feature type="compositionally biased region" description="Low complexity" evidence="1">
    <location>
        <begin position="219"/>
        <end position="229"/>
    </location>
</feature>
<dbReference type="EMBL" id="SJPO01000003">
    <property type="protein sequence ID" value="TWT77956.1"/>
    <property type="molecule type" value="Genomic_DNA"/>
</dbReference>
<name>A0A5C5YSU9_9BACT</name>
<feature type="compositionally biased region" description="Low complexity" evidence="1">
    <location>
        <begin position="91"/>
        <end position="104"/>
    </location>
</feature>
<evidence type="ECO:0000313" key="3">
    <source>
        <dbReference type="EMBL" id="TWT77956.1"/>
    </source>
</evidence>
<keyword evidence="2" id="KW-0812">Transmembrane</keyword>
<feature type="region of interest" description="Disordered" evidence="1">
    <location>
        <begin position="169"/>
        <end position="266"/>
    </location>
</feature>
<evidence type="ECO:0000256" key="1">
    <source>
        <dbReference type="SAM" id="MobiDB-lite"/>
    </source>
</evidence>
<dbReference type="OrthoDB" id="208996at2"/>
<evidence type="ECO:0000256" key="2">
    <source>
        <dbReference type="SAM" id="Phobius"/>
    </source>
</evidence>
<keyword evidence="2" id="KW-1133">Transmembrane helix</keyword>
<reference evidence="3 4" key="1">
    <citation type="submission" date="2019-02" db="EMBL/GenBank/DDBJ databases">
        <title>Deep-cultivation of Planctomycetes and their phenomic and genomic characterization uncovers novel biology.</title>
        <authorList>
            <person name="Wiegand S."/>
            <person name="Jogler M."/>
            <person name="Boedeker C."/>
            <person name="Pinto D."/>
            <person name="Vollmers J."/>
            <person name="Rivas-Marin E."/>
            <person name="Kohn T."/>
            <person name="Peeters S.H."/>
            <person name="Heuer A."/>
            <person name="Rast P."/>
            <person name="Oberbeckmann S."/>
            <person name="Bunk B."/>
            <person name="Jeske O."/>
            <person name="Meyerdierks A."/>
            <person name="Storesund J.E."/>
            <person name="Kallscheuer N."/>
            <person name="Luecker S."/>
            <person name="Lage O.M."/>
            <person name="Pohl T."/>
            <person name="Merkel B.J."/>
            <person name="Hornburger P."/>
            <person name="Mueller R.-W."/>
            <person name="Bruemmer F."/>
            <person name="Labrenz M."/>
            <person name="Spormann A.M."/>
            <person name="Op Den Camp H."/>
            <person name="Overmann J."/>
            <person name="Amann R."/>
            <person name="Jetten M.S.M."/>
            <person name="Mascher T."/>
            <person name="Medema M.H."/>
            <person name="Devos D.P."/>
            <person name="Kaster A.-K."/>
            <person name="Ovreas L."/>
            <person name="Rohde M."/>
            <person name="Galperin M.Y."/>
            <person name="Jogler C."/>
        </authorList>
    </citation>
    <scope>NUCLEOTIDE SEQUENCE [LARGE SCALE GENOMIC DNA]</scope>
    <source>
        <strain evidence="3 4">Pla123a</strain>
    </source>
</reference>
<feature type="region of interest" description="Disordered" evidence="1">
    <location>
        <begin position="279"/>
        <end position="300"/>
    </location>
</feature>
<accession>A0A5C5YSU9</accession>
<feature type="region of interest" description="Disordered" evidence="1">
    <location>
        <begin position="61"/>
        <end position="104"/>
    </location>
</feature>
<organism evidence="3 4">
    <name type="scientific">Posidoniimonas polymericola</name>
    <dbReference type="NCBI Taxonomy" id="2528002"/>
    <lineage>
        <taxon>Bacteria</taxon>
        <taxon>Pseudomonadati</taxon>
        <taxon>Planctomycetota</taxon>
        <taxon>Planctomycetia</taxon>
        <taxon>Pirellulales</taxon>
        <taxon>Lacipirellulaceae</taxon>
        <taxon>Posidoniimonas</taxon>
    </lineage>
</organism>